<dbReference type="SUPFAM" id="SSF69593">
    <property type="entry name" value="Glycerol-3-phosphate (1)-acyltransferase"/>
    <property type="match status" value="1"/>
</dbReference>
<keyword evidence="3 6" id="KW-0808">Transferase</keyword>
<evidence type="ECO:0000313" key="9">
    <source>
        <dbReference type="WBParaSite" id="EEL_0000644501-mRNA-1"/>
    </source>
</evidence>
<evidence type="ECO:0000313" key="8">
    <source>
        <dbReference type="Proteomes" id="UP000050640"/>
    </source>
</evidence>
<dbReference type="Pfam" id="PF01553">
    <property type="entry name" value="Acyltransferase"/>
    <property type="match status" value="1"/>
</dbReference>
<dbReference type="GO" id="GO:0008611">
    <property type="term" value="P:ether lipid biosynthetic process"/>
    <property type="evidence" value="ECO:0007669"/>
    <property type="project" value="TreeGrafter"/>
</dbReference>
<comment type="similarity">
    <text evidence="2 6">Belongs to the GPAT/DAPAT family.</text>
</comment>
<keyword evidence="5 6" id="KW-0012">Acyltransferase</keyword>
<dbReference type="CDD" id="cd07993">
    <property type="entry name" value="LPLAT_DHAPAT-like"/>
    <property type="match status" value="1"/>
</dbReference>
<evidence type="ECO:0000256" key="4">
    <source>
        <dbReference type="ARBA" id="ARBA00023136"/>
    </source>
</evidence>
<dbReference type="GO" id="GO:0019432">
    <property type="term" value="P:triglyceride biosynthetic process"/>
    <property type="evidence" value="ECO:0007669"/>
    <property type="project" value="TreeGrafter"/>
</dbReference>
<reference evidence="9" key="1">
    <citation type="submission" date="2017-02" db="UniProtKB">
        <authorList>
            <consortium name="WormBaseParasite"/>
        </authorList>
    </citation>
    <scope>IDENTIFICATION</scope>
</reference>
<dbReference type="GO" id="GO:0031966">
    <property type="term" value="C:mitochondrial membrane"/>
    <property type="evidence" value="ECO:0007669"/>
    <property type="project" value="TreeGrafter"/>
</dbReference>
<dbReference type="GO" id="GO:0016287">
    <property type="term" value="F:glycerone-phosphate O-acyltransferase activity"/>
    <property type="evidence" value="ECO:0007669"/>
    <property type="project" value="TreeGrafter"/>
</dbReference>
<dbReference type="GO" id="GO:0012505">
    <property type="term" value="C:endomembrane system"/>
    <property type="evidence" value="ECO:0007669"/>
    <property type="project" value="UniProtKB-SubCell"/>
</dbReference>
<comment type="subcellular location">
    <subcellularLocation>
        <location evidence="1">Endomembrane system</location>
        <topology evidence="1">Peripheral membrane protein</topology>
    </subcellularLocation>
</comment>
<dbReference type="GO" id="GO:0008654">
    <property type="term" value="P:phospholipid biosynthetic process"/>
    <property type="evidence" value="ECO:0007669"/>
    <property type="project" value="TreeGrafter"/>
</dbReference>
<dbReference type="InterPro" id="IPR041728">
    <property type="entry name" value="GPAT/DHAPAT_LPLAT"/>
</dbReference>
<dbReference type="PIRSF" id="PIRSF000437">
    <property type="entry name" value="GPAT_DHAPAT"/>
    <property type="match status" value="1"/>
</dbReference>
<keyword evidence="8" id="KW-1185">Reference proteome</keyword>
<feature type="domain" description="Phospholipid/glycerol acyltransferase" evidence="7">
    <location>
        <begin position="133"/>
        <end position="262"/>
    </location>
</feature>
<dbReference type="AlphaFoldDB" id="A0A0R3RWB6"/>
<dbReference type="GO" id="GO:0004366">
    <property type="term" value="F:glycerol-3-phosphate O-acyltransferase activity"/>
    <property type="evidence" value="ECO:0007669"/>
    <property type="project" value="TreeGrafter"/>
</dbReference>
<dbReference type="InterPro" id="IPR022284">
    <property type="entry name" value="GPAT/DHAPAT"/>
</dbReference>
<evidence type="ECO:0000256" key="6">
    <source>
        <dbReference type="PIRNR" id="PIRNR000437"/>
    </source>
</evidence>
<accession>A0A0R3RWB6</accession>
<name>A0A0R3RWB6_9BILA</name>
<dbReference type="GO" id="GO:0006631">
    <property type="term" value="P:fatty acid metabolic process"/>
    <property type="evidence" value="ECO:0007669"/>
    <property type="project" value="TreeGrafter"/>
</dbReference>
<dbReference type="STRING" id="1147741.A0A0R3RWB6"/>
<evidence type="ECO:0000256" key="3">
    <source>
        <dbReference type="ARBA" id="ARBA00022679"/>
    </source>
</evidence>
<dbReference type="Pfam" id="PF19277">
    <property type="entry name" value="GPAT_C"/>
    <property type="match status" value="1"/>
</dbReference>
<dbReference type="PANTHER" id="PTHR12563:SF17">
    <property type="entry name" value="DIHYDROXYACETONE PHOSPHATE ACYLTRANSFERASE"/>
    <property type="match status" value="1"/>
</dbReference>
<evidence type="ECO:0000256" key="1">
    <source>
        <dbReference type="ARBA" id="ARBA00004184"/>
    </source>
</evidence>
<dbReference type="PANTHER" id="PTHR12563">
    <property type="entry name" value="GLYCEROL-3-PHOSPHATE ACYLTRANSFERASE"/>
    <property type="match status" value="1"/>
</dbReference>
<proteinExistence type="inferred from homology"/>
<protein>
    <submittedName>
        <fullName evidence="9">PlsC domain-containing protein</fullName>
    </submittedName>
</protein>
<dbReference type="GO" id="GO:0005778">
    <property type="term" value="C:peroxisomal membrane"/>
    <property type="evidence" value="ECO:0007669"/>
    <property type="project" value="TreeGrafter"/>
</dbReference>
<dbReference type="InterPro" id="IPR045520">
    <property type="entry name" value="GPAT/DHAPAT_C"/>
</dbReference>
<evidence type="ECO:0000256" key="5">
    <source>
        <dbReference type="ARBA" id="ARBA00023315"/>
    </source>
</evidence>
<keyword evidence="4" id="KW-0472">Membrane</keyword>
<dbReference type="SMART" id="SM00563">
    <property type="entry name" value="PlsC"/>
    <property type="match status" value="1"/>
</dbReference>
<dbReference type="WBParaSite" id="EEL_0000644501-mRNA-1">
    <property type="protein sequence ID" value="EEL_0000644501-mRNA-1"/>
    <property type="gene ID" value="EEL_0000644501"/>
</dbReference>
<dbReference type="Proteomes" id="UP000050640">
    <property type="component" value="Unplaced"/>
</dbReference>
<organism evidence="8 9">
    <name type="scientific">Elaeophora elaphi</name>
    <dbReference type="NCBI Taxonomy" id="1147741"/>
    <lineage>
        <taxon>Eukaryota</taxon>
        <taxon>Metazoa</taxon>
        <taxon>Ecdysozoa</taxon>
        <taxon>Nematoda</taxon>
        <taxon>Chromadorea</taxon>
        <taxon>Rhabditida</taxon>
        <taxon>Spirurina</taxon>
        <taxon>Spiruromorpha</taxon>
        <taxon>Filarioidea</taxon>
        <taxon>Onchocercidae</taxon>
        <taxon>Elaeophora</taxon>
    </lineage>
</organism>
<sequence length="667" mass="77990">MNSRLKNGMIDWLEIVDKAGGEAAWVTQKKNFPKRNGKREKPKDSNEIIGMILNMESIQKVIREECKKRNTTRKLLSDEARLILYSIAHQMQLLVIRSVGYVIAKTIKIIYDGVYFNDEQLLRIREYSTNDPIIFMPTHRSYMDFLIVSILCFNHNLSLPVVATGMDFMVSRFLGETLRRCGSFFMKRQFGKDNLYWSLFSSYVQMQLCETDNPVEFFVEGTRSRSGKSLYPKFGLLQMCMEPFFRCQLYDLIVVPVTIDYDKVLEEFLYAYELFGFPKPRETTTGLFKSREILSKRFGHIYVNFGEPVSVRKYFDGRINRWYPPWQVNVDNKLTDEEKEAVRDFALHIIHLHNSNSTITVWPFTCAVLLQLKSTSHQKLMFSKLQTSLEDFVELITRMGRRIVVRRSITDDLRYYLNLHSDLFQFGTLFPDSLIELKKLKCAGSNGSKKDYIEQMLCEVILSHYANQMMHDFVDVSLLCHVLLSKQVLSRASHIFRELRSLFVYEFVCSLREEEIDKLFMESLNCLLRISAISLNNDCIIVEEEKILKQIAFLMQPFIARYYCVMQSLVQLVGTQFTVEMLFEKSLHLAINLYGEQRGGGMSQSICITSDVTRNALSAFCKFQAIYRRSEKEYDVNIYRLQRMMELLESISVAELPFDNYSFVSKI</sequence>
<evidence type="ECO:0000259" key="7">
    <source>
        <dbReference type="SMART" id="SM00563"/>
    </source>
</evidence>
<dbReference type="InterPro" id="IPR002123">
    <property type="entry name" value="Plipid/glycerol_acylTrfase"/>
</dbReference>
<evidence type="ECO:0000256" key="2">
    <source>
        <dbReference type="ARBA" id="ARBA00007937"/>
    </source>
</evidence>